<proteinExistence type="predicted"/>
<sequence length="66" mass="7321">MNNVEKVIEAFGGVTLASKAMGIPLTTVHSWKYSPHGIPSWRRATVIAAAKRKKILDKLPAEYQDK</sequence>
<reference evidence="1" key="1">
    <citation type="submission" date="2020-05" db="EMBL/GenBank/DDBJ databases">
        <authorList>
            <person name="Chiriac C."/>
            <person name="Salcher M."/>
            <person name="Ghai R."/>
            <person name="Kavagutti S V."/>
        </authorList>
    </citation>
    <scope>NUCLEOTIDE SEQUENCE</scope>
</reference>
<dbReference type="GO" id="GO:0003677">
    <property type="term" value="F:DNA binding"/>
    <property type="evidence" value="ECO:0007669"/>
    <property type="project" value="InterPro"/>
</dbReference>
<evidence type="ECO:0000313" key="1">
    <source>
        <dbReference type="EMBL" id="CAB4211103.1"/>
    </source>
</evidence>
<name>A0A6J5SBR6_9CAUD</name>
<dbReference type="Gene3D" id="1.10.260.40">
    <property type="entry name" value="lambda repressor-like DNA-binding domains"/>
    <property type="match status" value="1"/>
</dbReference>
<gene>
    <name evidence="1" type="ORF">UFOVP1425_85</name>
</gene>
<dbReference type="InterPro" id="IPR010982">
    <property type="entry name" value="Lambda_DNA-bd_dom_sf"/>
</dbReference>
<accession>A0A6J5SBR6</accession>
<protein>
    <submittedName>
        <fullName evidence="1">Uncharacterized protein</fullName>
    </submittedName>
</protein>
<organism evidence="1">
    <name type="scientific">uncultured Caudovirales phage</name>
    <dbReference type="NCBI Taxonomy" id="2100421"/>
    <lineage>
        <taxon>Viruses</taxon>
        <taxon>Duplodnaviria</taxon>
        <taxon>Heunggongvirae</taxon>
        <taxon>Uroviricota</taxon>
        <taxon>Caudoviricetes</taxon>
        <taxon>Peduoviridae</taxon>
        <taxon>Maltschvirus</taxon>
        <taxon>Maltschvirus maltsch</taxon>
    </lineage>
</organism>
<feature type="non-terminal residue" evidence="1">
    <location>
        <position position="66"/>
    </location>
</feature>
<dbReference type="EMBL" id="LR797367">
    <property type="protein sequence ID" value="CAB4211103.1"/>
    <property type="molecule type" value="Genomic_DNA"/>
</dbReference>